<protein>
    <recommendedName>
        <fullName evidence="3">phospholipase D</fullName>
        <ecNumber evidence="3">3.1.4.4</ecNumber>
    </recommendedName>
</protein>
<reference evidence="8 9" key="1">
    <citation type="journal article" date="2020" name="Microb. Ecol.">
        <title>Ecogenomics of the Marine Benthic Filamentous Cyanobacterium Adonisia.</title>
        <authorList>
            <person name="Walter J.M."/>
            <person name="Coutinho F.H."/>
            <person name="Leomil L."/>
            <person name="Hargreaves P.I."/>
            <person name="Campeao M.E."/>
            <person name="Vieira V.V."/>
            <person name="Silva B.S."/>
            <person name="Fistarol G.O."/>
            <person name="Salomon P.S."/>
            <person name="Sawabe T."/>
            <person name="Mino S."/>
            <person name="Hosokawa M."/>
            <person name="Miyashita H."/>
            <person name="Maruyama F."/>
            <person name="van Verk M.C."/>
            <person name="Dutilh B.E."/>
            <person name="Thompson C.C."/>
            <person name="Thompson F.L."/>
        </authorList>
    </citation>
    <scope>NUCLEOTIDE SEQUENCE [LARGE SCALE GENOMIC DNA]</scope>
    <source>
        <strain evidence="8 9">CCMR0081</strain>
    </source>
</reference>
<evidence type="ECO:0000313" key="9">
    <source>
        <dbReference type="Proteomes" id="UP000481033"/>
    </source>
</evidence>
<evidence type="ECO:0000256" key="6">
    <source>
        <dbReference type="ARBA" id="ARBA00023098"/>
    </source>
</evidence>
<evidence type="ECO:0000256" key="1">
    <source>
        <dbReference type="ARBA" id="ARBA00000798"/>
    </source>
</evidence>
<organism evidence="8 9">
    <name type="scientific">Adonisia turfae CCMR0081</name>
    <dbReference type="NCBI Taxonomy" id="2292702"/>
    <lineage>
        <taxon>Bacteria</taxon>
        <taxon>Bacillati</taxon>
        <taxon>Cyanobacteriota</taxon>
        <taxon>Adonisia</taxon>
        <taxon>Adonisia turfae</taxon>
    </lineage>
</organism>
<name>A0A6M0RU23_9CYAN</name>
<sequence>MLNRFQVGHFGLLALALGSLGLAYLGWKKSNRDPSPLPQNPYVQVFFNQAETHRYKDPYRQIRRSGENLEQVLLDAIDQANISVDVAVQELNLPYVANALINKAQAGIAVRVILDNQYSEGWSGRDRNWIRQQDSYSRGKYENLFAFGDIDADGHVSPDEAAKRDAILMLHQADIPIVDDTADGTKGSGLMHHKFIVVDNRTVVTGSANFTLSGIHGDWLIPESQGNANALLHINSAELATAYTDEFNLMWGDGPEGQPDSLFGSPKPMRSLKTVSLPGSTITVQFSPHRADTPREQTTNGIIAQALSQAQQSADLALFVLTDQGIANTLAANPKIQLRTLIDRSFIYRYHSEALDMLGLSLPDHRCKYEKDNQPWHVPIKTVGYPHLADGDKLHHKFALIDDRTVVIGSHNWSKAANNKNDENLLIIENATVAQHFKQEFERLYQKAKLGRTDYLVNQMRKMQEKCGTSQF</sequence>
<keyword evidence="6" id="KW-0443">Lipid metabolism</keyword>
<dbReference type="GO" id="GO:0016042">
    <property type="term" value="P:lipid catabolic process"/>
    <property type="evidence" value="ECO:0007669"/>
    <property type="project" value="UniProtKB-KW"/>
</dbReference>
<dbReference type="PANTHER" id="PTHR43856">
    <property type="entry name" value="CARDIOLIPIN HYDROLASE"/>
    <property type="match status" value="1"/>
</dbReference>
<evidence type="ECO:0000259" key="7">
    <source>
        <dbReference type="PROSITE" id="PS50035"/>
    </source>
</evidence>
<dbReference type="InterPro" id="IPR001736">
    <property type="entry name" value="PLipase_D/transphosphatidylase"/>
</dbReference>
<dbReference type="PANTHER" id="PTHR43856:SF1">
    <property type="entry name" value="MITOCHONDRIAL CARDIOLIPIN HYDROLASE"/>
    <property type="match status" value="1"/>
</dbReference>
<dbReference type="GO" id="GO:0006793">
    <property type="term" value="P:phosphorus metabolic process"/>
    <property type="evidence" value="ECO:0007669"/>
    <property type="project" value="UniProtKB-ARBA"/>
</dbReference>
<dbReference type="Gene3D" id="3.30.870.10">
    <property type="entry name" value="Endonuclease Chain A"/>
    <property type="match status" value="2"/>
</dbReference>
<evidence type="ECO:0000256" key="3">
    <source>
        <dbReference type="ARBA" id="ARBA00012027"/>
    </source>
</evidence>
<dbReference type="CDD" id="cd09116">
    <property type="entry name" value="PLDc_Nuc_like"/>
    <property type="match status" value="1"/>
</dbReference>
<gene>
    <name evidence="8" type="ORF">DXZ20_29310</name>
</gene>
<dbReference type="InterPro" id="IPR051406">
    <property type="entry name" value="PLD_domain"/>
</dbReference>
<dbReference type="EMBL" id="QXHD01000004">
    <property type="protein sequence ID" value="NEZ59666.1"/>
    <property type="molecule type" value="Genomic_DNA"/>
</dbReference>
<evidence type="ECO:0000256" key="4">
    <source>
        <dbReference type="ARBA" id="ARBA00022801"/>
    </source>
</evidence>
<comment type="similarity">
    <text evidence="2">Belongs to the phospholipase D family.</text>
</comment>
<comment type="catalytic activity">
    <reaction evidence="1">
        <text>a 1,2-diacyl-sn-glycero-3-phosphocholine + H2O = a 1,2-diacyl-sn-glycero-3-phosphate + choline + H(+)</text>
        <dbReference type="Rhea" id="RHEA:14445"/>
        <dbReference type="ChEBI" id="CHEBI:15354"/>
        <dbReference type="ChEBI" id="CHEBI:15377"/>
        <dbReference type="ChEBI" id="CHEBI:15378"/>
        <dbReference type="ChEBI" id="CHEBI:57643"/>
        <dbReference type="ChEBI" id="CHEBI:58608"/>
        <dbReference type="EC" id="3.1.4.4"/>
    </reaction>
</comment>
<dbReference type="Proteomes" id="UP000481033">
    <property type="component" value="Unassembled WGS sequence"/>
</dbReference>
<keyword evidence="9" id="KW-1185">Reference proteome</keyword>
<feature type="domain" description="PLD phosphodiesterase" evidence="7">
    <location>
        <begin position="187"/>
        <end position="214"/>
    </location>
</feature>
<keyword evidence="4" id="KW-0378">Hydrolase</keyword>
<dbReference type="InterPro" id="IPR025202">
    <property type="entry name" value="PLD-like_dom"/>
</dbReference>
<dbReference type="GO" id="GO:0016891">
    <property type="term" value="F:RNA endonuclease activity producing 5'-phosphomonoesters, hydrolytic mechanism"/>
    <property type="evidence" value="ECO:0007669"/>
    <property type="project" value="TreeGrafter"/>
</dbReference>
<dbReference type="PROSITE" id="PS50035">
    <property type="entry name" value="PLD"/>
    <property type="match status" value="2"/>
</dbReference>
<accession>A0A6M0RU23</accession>
<proteinExistence type="inferred from homology"/>
<dbReference type="CDD" id="cd09173">
    <property type="entry name" value="PLDc_Nuc_like_unchar1_2"/>
    <property type="match status" value="1"/>
</dbReference>
<evidence type="ECO:0000256" key="5">
    <source>
        <dbReference type="ARBA" id="ARBA00022963"/>
    </source>
</evidence>
<dbReference type="EC" id="3.1.4.4" evidence="3"/>
<keyword evidence="5" id="KW-0442">Lipid degradation</keyword>
<dbReference type="AlphaFoldDB" id="A0A6M0RU23"/>
<feature type="domain" description="PLD phosphodiesterase" evidence="7">
    <location>
        <begin position="390"/>
        <end position="417"/>
    </location>
</feature>
<evidence type="ECO:0000313" key="8">
    <source>
        <dbReference type="EMBL" id="NEZ59666.1"/>
    </source>
</evidence>
<dbReference type="GO" id="GO:0004630">
    <property type="term" value="F:phospholipase D activity"/>
    <property type="evidence" value="ECO:0007669"/>
    <property type="project" value="UniProtKB-EC"/>
</dbReference>
<dbReference type="Pfam" id="PF13091">
    <property type="entry name" value="PLDc_2"/>
    <property type="match status" value="2"/>
</dbReference>
<dbReference type="SMART" id="SM00155">
    <property type="entry name" value="PLDc"/>
    <property type="match status" value="2"/>
</dbReference>
<dbReference type="RefSeq" id="WP_163702562.1">
    <property type="nucleotide sequence ID" value="NZ_QXHD01000004.1"/>
</dbReference>
<comment type="caution">
    <text evidence="8">The sequence shown here is derived from an EMBL/GenBank/DDBJ whole genome shotgun (WGS) entry which is preliminary data.</text>
</comment>
<evidence type="ECO:0000256" key="2">
    <source>
        <dbReference type="ARBA" id="ARBA00008664"/>
    </source>
</evidence>
<dbReference type="SUPFAM" id="SSF56024">
    <property type="entry name" value="Phospholipase D/nuclease"/>
    <property type="match status" value="2"/>
</dbReference>